<evidence type="ECO:0000313" key="3">
    <source>
        <dbReference type="EMBL" id="MFC4593775.1"/>
    </source>
</evidence>
<dbReference type="SUPFAM" id="SSF46955">
    <property type="entry name" value="Putative DNA-binding domain"/>
    <property type="match status" value="1"/>
</dbReference>
<keyword evidence="4" id="KW-1185">Reference proteome</keyword>
<dbReference type="InterPro" id="IPR009061">
    <property type="entry name" value="DNA-bd_dom_put_sf"/>
</dbReference>
<reference evidence="4" key="1">
    <citation type="journal article" date="2019" name="Int. J. Syst. Evol. Microbiol.">
        <title>The Global Catalogue of Microorganisms (GCM) 10K type strain sequencing project: providing services to taxonomists for standard genome sequencing and annotation.</title>
        <authorList>
            <consortium name="The Broad Institute Genomics Platform"/>
            <consortium name="The Broad Institute Genome Sequencing Center for Infectious Disease"/>
            <person name="Wu L."/>
            <person name="Ma J."/>
        </authorList>
    </citation>
    <scope>NUCLEOTIDE SEQUENCE [LARGE SCALE GENOMIC DNA]</scope>
    <source>
        <strain evidence="4">NBRC 103632</strain>
    </source>
</reference>
<evidence type="ECO:0000313" key="4">
    <source>
        <dbReference type="Proteomes" id="UP001595957"/>
    </source>
</evidence>
<dbReference type="RefSeq" id="WP_380803243.1">
    <property type="nucleotide sequence ID" value="NZ_JBHSFZ010000008.1"/>
</dbReference>
<evidence type="ECO:0000259" key="2">
    <source>
        <dbReference type="Pfam" id="PF12728"/>
    </source>
</evidence>
<feature type="region of interest" description="Disordered" evidence="1">
    <location>
        <begin position="58"/>
        <end position="99"/>
    </location>
</feature>
<evidence type="ECO:0000256" key="1">
    <source>
        <dbReference type="SAM" id="MobiDB-lite"/>
    </source>
</evidence>
<dbReference type="InterPro" id="IPR010093">
    <property type="entry name" value="SinI_DNA-bd"/>
</dbReference>
<feature type="domain" description="Helix-turn-helix" evidence="2">
    <location>
        <begin position="6"/>
        <end position="56"/>
    </location>
</feature>
<accession>A0ABV9EVU1</accession>
<dbReference type="EMBL" id="JBHSFZ010000008">
    <property type="protein sequence ID" value="MFC4593775.1"/>
    <property type="molecule type" value="Genomic_DNA"/>
</dbReference>
<dbReference type="InterPro" id="IPR041657">
    <property type="entry name" value="HTH_17"/>
</dbReference>
<feature type="compositionally biased region" description="Basic residues" evidence="1">
    <location>
        <begin position="88"/>
        <end position="99"/>
    </location>
</feature>
<dbReference type="NCBIfam" id="TIGR01764">
    <property type="entry name" value="excise"/>
    <property type="match status" value="1"/>
</dbReference>
<sequence>MSAPVLLTPAEAAQRLHVSDKTLRRIRQQGHIRYVAITERKIRYRPEDCDAYVAARVREDHQCPSTSRKTRPSTSSTSNIVVGDFTARRARKRSAKRKG</sequence>
<dbReference type="Proteomes" id="UP001595957">
    <property type="component" value="Unassembled WGS sequence"/>
</dbReference>
<feature type="compositionally biased region" description="Low complexity" evidence="1">
    <location>
        <begin position="64"/>
        <end position="78"/>
    </location>
</feature>
<gene>
    <name evidence="3" type="ORF">ACFO3E_06160</name>
</gene>
<protein>
    <submittedName>
        <fullName evidence="3">Helix-turn-helix domain-containing protein</fullName>
    </submittedName>
</protein>
<proteinExistence type="predicted"/>
<comment type="caution">
    <text evidence="3">The sequence shown here is derived from an EMBL/GenBank/DDBJ whole genome shotgun (WGS) entry which is preliminary data.</text>
</comment>
<name>A0ABV9EVU1_9SPHN</name>
<dbReference type="Pfam" id="PF12728">
    <property type="entry name" value="HTH_17"/>
    <property type="match status" value="1"/>
</dbReference>
<organism evidence="3 4">
    <name type="scientific">Sphingobium tyrosinilyticum</name>
    <dbReference type="NCBI Taxonomy" id="2715436"/>
    <lineage>
        <taxon>Bacteria</taxon>
        <taxon>Pseudomonadati</taxon>
        <taxon>Pseudomonadota</taxon>
        <taxon>Alphaproteobacteria</taxon>
        <taxon>Sphingomonadales</taxon>
        <taxon>Sphingomonadaceae</taxon>
        <taxon>Sphingobium</taxon>
    </lineage>
</organism>